<evidence type="ECO:0000313" key="3">
    <source>
        <dbReference type="Proteomes" id="UP000608754"/>
    </source>
</evidence>
<gene>
    <name evidence="2" type="ORF">IM532_07215</name>
</gene>
<keyword evidence="3" id="KW-1185">Reference proteome</keyword>
<protein>
    <recommendedName>
        <fullName evidence="4">Lipoprotein</fullName>
    </recommendedName>
</protein>
<evidence type="ECO:0008006" key="4">
    <source>
        <dbReference type="Google" id="ProtNLM"/>
    </source>
</evidence>
<dbReference type="RefSeq" id="WP_194182783.1">
    <property type="nucleotide sequence ID" value="NZ_JADGIK010000004.1"/>
</dbReference>
<feature type="coiled-coil region" evidence="1">
    <location>
        <begin position="37"/>
        <end position="64"/>
    </location>
</feature>
<dbReference type="AlphaFoldDB" id="A0A8J7FPW1"/>
<dbReference type="EMBL" id="JADGIK010000004">
    <property type="protein sequence ID" value="MBF0597234.1"/>
    <property type="molecule type" value="Genomic_DNA"/>
</dbReference>
<dbReference type="PROSITE" id="PS51257">
    <property type="entry name" value="PROKAR_LIPOPROTEIN"/>
    <property type="match status" value="1"/>
</dbReference>
<proteinExistence type="predicted"/>
<reference evidence="2" key="1">
    <citation type="submission" date="2020-10" db="EMBL/GenBank/DDBJ databases">
        <authorList>
            <person name="Lu T."/>
            <person name="Wang Q."/>
            <person name="Han X."/>
        </authorList>
    </citation>
    <scope>NUCLEOTIDE SEQUENCE</scope>
    <source>
        <strain evidence="2">WQ 117</strain>
    </source>
</reference>
<evidence type="ECO:0000256" key="1">
    <source>
        <dbReference type="SAM" id="Coils"/>
    </source>
</evidence>
<evidence type="ECO:0000313" key="2">
    <source>
        <dbReference type="EMBL" id="MBF0597234.1"/>
    </source>
</evidence>
<sequence>MIKYLFSLFTTLLILSCGSSNTSKDENPDELEIVTDLSEVTNEKKQLVSEIISLQKDLEDKRLDKIPEYLDCPKRIEEIELSTENSKIRNAIESNSSRLSTDVIREQYDLIYTEMDLNIINESLKLIPKEDLLVKDKVSSTVKIDDCEYETGVLMNELEVKFNIKSMNDSGSCKKDQQWKFKSNGEYLVLDRRYYL</sequence>
<name>A0A8J7FPW1_9FLAO</name>
<accession>A0A8J7FPW1</accession>
<comment type="caution">
    <text evidence="2">The sequence shown here is derived from an EMBL/GenBank/DDBJ whole genome shotgun (WGS) entry which is preliminary data.</text>
</comment>
<organism evidence="2 3">
    <name type="scientific">Faecalibacter rhinopitheci</name>
    <dbReference type="NCBI Taxonomy" id="2779678"/>
    <lineage>
        <taxon>Bacteria</taxon>
        <taxon>Pseudomonadati</taxon>
        <taxon>Bacteroidota</taxon>
        <taxon>Flavobacteriia</taxon>
        <taxon>Flavobacteriales</taxon>
        <taxon>Weeksellaceae</taxon>
        <taxon>Faecalibacter</taxon>
    </lineage>
</organism>
<keyword evidence="1" id="KW-0175">Coiled coil</keyword>
<dbReference type="Proteomes" id="UP000608754">
    <property type="component" value="Unassembled WGS sequence"/>
</dbReference>